<evidence type="ECO:0000313" key="2">
    <source>
        <dbReference type="EMBL" id="CAL61722.1"/>
    </source>
</evidence>
<dbReference type="AlphaFoldDB" id="A4G5D5"/>
<reference evidence="2 3" key="1">
    <citation type="journal article" date="2007" name="PLoS Genet.">
        <title>A tale of two oxidation states: bacterial colonization of arsenic-rich environments.</title>
        <authorList>
            <person name="Muller D."/>
            <person name="Medigue C."/>
            <person name="Koechler S."/>
            <person name="Barbe V."/>
            <person name="Barakat M."/>
            <person name="Talla E."/>
            <person name="Bonnefoy V."/>
            <person name="Krin E."/>
            <person name="Arsene-Ploetze F."/>
            <person name="Carapito C."/>
            <person name="Chandler M."/>
            <person name="Cournoyer B."/>
            <person name="Cruveiller S."/>
            <person name="Dossat C."/>
            <person name="Duval S."/>
            <person name="Heymann M."/>
            <person name="Leize E."/>
            <person name="Lieutaud A."/>
            <person name="Lievremont D."/>
            <person name="Makita Y."/>
            <person name="Mangenot S."/>
            <person name="Nitschke W."/>
            <person name="Ortet P."/>
            <person name="Perdrial N."/>
            <person name="Schoepp B."/>
            <person name="Siguier N."/>
            <person name="Simeonova D.D."/>
            <person name="Rouy Z."/>
            <person name="Segurens B."/>
            <person name="Turlin E."/>
            <person name="Vallenet D."/>
            <person name="Van Dorsselaer A."/>
            <person name="Weiss S."/>
            <person name="Weissenbach J."/>
            <person name="Lett M.C."/>
            <person name="Danchin A."/>
            <person name="Bertin P.N."/>
        </authorList>
    </citation>
    <scope>NUCLEOTIDE SEQUENCE [LARGE SCALE GENOMIC DNA]</scope>
    <source>
        <strain evidence="3">ULPAs1</strain>
    </source>
</reference>
<dbReference type="Proteomes" id="UP000006697">
    <property type="component" value="Chromosome"/>
</dbReference>
<protein>
    <submittedName>
        <fullName evidence="2">Uncharacterized protein</fullName>
    </submittedName>
</protein>
<dbReference type="EMBL" id="CU207211">
    <property type="protein sequence ID" value="CAL61722.1"/>
    <property type="molecule type" value="Genomic_DNA"/>
</dbReference>
<keyword evidence="3" id="KW-1185">Reference proteome</keyword>
<sequence>MTPVLQRCNPLVQHGHAYELIALNCKKFYKYRQMRRHSFSSFCRLIACVLVMTVLTSGIAMAAYVCPQTTAPVQEMAMGDTPCAGMDVEKPVHCASQQSGTQLALEHLAAAPSLAPTIVSFIMPAPLPVVPVVLASAWTNVSLELGVDPPYLRTQRLRI</sequence>
<keyword evidence="1" id="KW-0472">Membrane</keyword>
<dbReference type="eggNOG" id="ENOG50315C1">
    <property type="taxonomic scope" value="Bacteria"/>
</dbReference>
<evidence type="ECO:0000256" key="1">
    <source>
        <dbReference type="SAM" id="Phobius"/>
    </source>
</evidence>
<gene>
    <name evidence="2" type="ordered locus">HEAR1558</name>
</gene>
<organism evidence="2 3">
    <name type="scientific">Herminiimonas arsenicoxydans</name>
    <dbReference type="NCBI Taxonomy" id="204773"/>
    <lineage>
        <taxon>Bacteria</taxon>
        <taxon>Pseudomonadati</taxon>
        <taxon>Pseudomonadota</taxon>
        <taxon>Betaproteobacteria</taxon>
        <taxon>Burkholderiales</taxon>
        <taxon>Oxalobacteraceae</taxon>
        <taxon>Herminiimonas</taxon>
    </lineage>
</organism>
<dbReference type="HOGENOM" id="CLU_140279_0_0_4"/>
<dbReference type="OrthoDB" id="8592785at2"/>
<name>A4G5D5_HERAR</name>
<feature type="transmembrane region" description="Helical" evidence="1">
    <location>
        <begin position="42"/>
        <end position="65"/>
    </location>
</feature>
<dbReference type="STRING" id="204773.HEAR1558"/>
<accession>A4G5D5</accession>
<dbReference type="KEGG" id="har:HEAR1558"/>
<keyword evidence="1" id="KW-1133">Transmembrane helix</keyword>
<evidence type="ECO:0000313" key="3">
    <source>
        <dbReference type="Proteomes" id="UP000006697"/>
    </source>
</evidence>
<proteinExistence type="predicted"/>
<keyword evidence="1" id="KW-0812">Transmembrane</keyword>